<keyword evidence="2" id="KW-1185">Reference proteome</keyword>
<sequence>MEKSTLKYILKRLAIAVVTLFVIVFVLFMILKLMPGTPFNDEKLTETQKAAIYAAYGLDKPLLEQFFIYVSNMLKGDFGISYAIQRNMSVSGLVGPRIGVSFALGIGATIIGTIIGILLGIVAALKRNTIWDTIATVLSVIGVSIPSFVFCLLLLILLGVQWPILPVLYNSAKPVSSSIIPMVALSMGVIANVARFTRSEMIEVLGSEYIQLAEAKGISRKHLIFHHAIRNCLIPVITVLGPIIVGLMTGSMVIEKICGIPGLGSLLVKAIEVRDYNVILAVSFLYSVMYIVVMLAIDILYGIIDPRIRLGKGDHS</sequence>
<evidence type="ECO:0000313" key="2">
    <source>
        <dbReference type="Proteomes" id="UP000308836"/>
    </source>
</evidence>
<protein>
    <submittedName>
        <fullName evidence="1">ABC transporter permease</fullName>
    </submittedName>
</protein>
<comment type="caution">
    <text evidence="1">The sequence shown here is derived from an EMBL/GenBank/DDBJ whole genome shotgun (WGS) entry which is preliminary data.</text>
</comment>
<dbReference type="EMBL" id="SRYG01000014">
    <property type="protein sequence ID" value="TGY65714.1"/>
    <property type="molecule type" value="Genomic_DNA"/>
</dbReference>
<dbReference type="Proteomes" id="UP000308836">
    <property type="component" value="Unassembled WGS sequence"/>
</dbReference>
<reference evidence="1" key="1">
    <citation type="submission" date="2019-04" db="EMBL/GenBank/DDBJ databases">
        <title>Microbes associate with the intestines of laboratory mice.</title>
        <authorList>
            <person name="Navarre W."/>
            <person name="Wong E."/>
            <person name="Huang K."/>
            <person name="Tropini C."/>
            <person name="Ng K."/>
            <person name="Yu B."/>
        </authorList>
    </citation>
    <scope>NUCLEOTIDE SEQUENCE</scope>
    <source>
        <strain evidence="1">NM09_H32</strain>
    </source>
</reference>
<proteinExistence type="predicted"/>
<accession>A0AC61R780</accession>
<gene>
    <name evidence="1" type="ORF">E5336_07745</name>
</gene>
<evidence type="ECO:0000313" key="1">
    <source>
        <dbReference type="EMBL" id="TGY65714.1"/>
    </source>
</evidence>
<organism evidence="1 2">
    <name type="scientific">Dubosiella muris</name>
    <dbReference type="NCBI Taxonomy" id="3038133"/>
    <lineage>
        <taxon>Bacteria</taxon>
        <taxon>Bacillati</taxon>
        <taxon>Bacillota</taxon>
        <taxon>Erysipelotrichia</taxon>
        <taxon>Erysipelotrichales</taxon>
        <taxon>Erysipelotrichaceae</taxon>
        <taxon>Dubosiella</taxon>
    </lineage>
</organism>
<name>A0AC61R780_9FIRM</name>